<dbReference type="EMBL" id="WQLW01000008">
    <property type="protein sequence ID" value="MVO09710.1"/>
    <property type="molecule type" value="Genomic_DNA"/>
</dbReference>
<evidence type="ECO:0000313" key="1">
    <source>
        <dbReference type="EMBL" id="MVO09710.1"/>
    </source>
</evidence>
<evidence type="ECO:0000313" key="2">
    <source>
        <dbReference type="Proteomes" id="UP000431264"/>
    </source>
</evidence>
<dbReference type="OrthoDB" id="1142271at2"/>
<keyword evidence="2" id="KW-1185">Reference proteome</keyword>
<organism evidence="1 2">
    <name type="scientific">Flavobacterium profundi</name>
    <dbReference type="NCBI Taxonomy" id="1774945"/>
    <lineage>
        <taxon>Bacteria</taxon>
        <taxon>Pseudomonadati</taxon>
        <taxon>Bacteroidota</taxon>
        <taxon>Flavobacteriia</taxon>
        <taxon>Flavobacteriales</taxon>
        <taxon>Flavobacteriaceae</taxon>
        <taxon>Flavobacterium</taxon>
    </lineage>
</organism>
<comment type="caution">
    <text evidence="1">The sequence shown here is derived from an EMBL/GenBank/DDBJ whole genome shotgun (WGS) entry which is preliminary data.</text>
</comment>
<accession>A0A6I4IIZ1</accession>
<dbReference type="Gene3D" id="2.40.160.20">
    <property type="match status" value="1"/>
</dbReference>
<dbReference type="NCBIfam" id="NF047659">
    <property type="entry name" value="THC0290_0291_fam"/>
    <property type="match status" value="1"/>
</dbReference>
<name>A0A6I4IIZ1_9FLAO</name>
<protein>
    <submittedName>
        <fullName evidence="1">Glutamate dehydrogenase</fullName>
    </submittedName>
</protein>
<dbReference type="RefSeq" id="WP_140998090.1">
    <property type="nucleotide sequence ID" value="NZ_VDCZ01000008.1"/>
</dbReference>
<proteinExistence type="predicted"/>
<gene>
    <name evidence="1" type="ORF">GOQ30_11120</name>
</gene>
<sequence>MPKILRNLLFLTVFIPFYGNSQLGFSHELGVFVGGVAFQSDFGVRHDFETNKGNTGFAVGIVHYLNFAYRAECNCYSPDSYFNDHFKLRSELSFNSTKLEHFGEYADKDSELGRLLKAMKGEAKVTDIGMQLEYYPWSIREFTSARNGAWAPFIGLGAHFSFFQNNTYSELGPLGTTATTYPSYLPDGYSSEGGNTFSVVSSVGTRYKLTELSDLFVELRWQYYFSDWVDGLRKNPDLYKENKSNDWNLWLNFGYIYYLD</sequence>
<dbReference type="AlphaFoldDB" id="A0A6I4IIZ1"/>
<reference evidence="2" key="1">
    <citation type="submission" date="2019-05" db="EMBL/GenBank/DDBJ databases">
        <title>Flavobacterium profundi sp. nov., isolated from a deep-sea seamount.</title>
        <authorList>
            <person name="Zhang D.-C."/>
        </authorList>
    </citation>
    <scope>NUCLEOTIDE SEQUENCE [LARGE SCALE GENOMIC DNA]</scope>
    <source>
        <strain evidence="2">TP390</strain>
    </source>
</reference>
<dbReference type="Proteomes" id="UP000431264">
    <property type="component" value="Unassembled WGS sequence"/>
</dbReference>